<sequence length="162" mass="16374">MTADTNWGVTVEEVSALAPHVSIGNGPAAPVDLVFGKKADRVITTDEVQGFIAEVAGRVALRLADLGRITDGARAGALAQAAHDATVNGAASYLVAAAHPAGAINNDGGYAALLWSRYESAVDLLGLTLDGWIAALPVTAPAPTGKVSGFFPAPLFPDGGRS</sequence>
<dbReference type="Proteomes" id="UP000318687">
    <property type="component" value="Segment"/>
</dbReference>
<reference evidence="1 2" key="1">
    <citation type="submission" date="2019-06" db="EMBL/GenBank/DDBJ databases">
        <authorList>
            <person name="Alexander J."/>
            <person name="Ertsgaard D.J."/>
            <person name="Fields K.L."/>
            <person name="Fields S.B."/>
            <person name="Humphreys H."/>
            <person name="Kinneman J.E."/>
            <person name="Nelson N.D."/>
            <person name="Olakunle E.K."/>
            <person name="Reimer A.C."/>
            <person name="Robertson C."/>
            <person name="Ross G.V."/>
            <person name="Bonilla J.A."/>
            <person name="Klyczek K."/>
            <person name="Garlena R.A."/>
            <person name="Russell D.A."/>
            <person name="Pope W.H."/>
            <person name="Jacobs-Sera D."/>
            <person name="Hatfull G.F."/>
        </authorList>
    </citation>
    <scope>NUCLEOTIDE SEQUENCE [LARGE SCALE GENOMIC DNA]</scope>
</reference>
<organism evidence="1 2">
    <name type="scientific">Arthrobacter phage Vibaki</name>
    <dbReference type="NCBI Taxonomy" id="2593333"/>
    <lineage>
        <taxon>Viruses</taxon>
        <taxon>Duplodnaviria</taxon>
        <taxon>Heunggongvirae</taxon>
        <taxon>Uroviricota</taxon>
        <taxon>Caudoviricetes</taxon>
        <taxon>Berryhillviridae</taxon>
        <taxon>Vibakivirus</taxon>
        <taxon>Vibakivirus vibaki</taxon>
    </lineage>
</organism>
<name>A0A514TYX7_9CAUD</name>
<accession>A0A514TYX7</accession>
<evidence type="ECO:0000313" key="2">
    <source>
        <dbReference type="Proteomes" id="UP000318687"/>
    </source>
</evidence>
<evidence type="ECO:0000313" key="1">
    <source>
        <dbReference type="EMBL" id="QDK01893.1"/>
    </source>
</evidence>
<dbReference type="EMBL" id="MN096362">
    <property type="protein sequence ID" value="QDK01893.1"/>
    <property type="molecule type" value="Genomic_DNA"/>
</dbReference>
<gene>
    <name evidence="1" type="primary">12</name>
    <name evidence="1" type="ORF">SEA_VIBAKI_12</name>
</gene>
<dbReference type="GeneID" id="55813328"/>
<dbReference type="RefSeq" id="YP_009883989.1">
    <property type="nucleotide sequence ID" value="NC_049465.1"/>
</dbReference>
<dbReference type="KEGG" id="vg:55813328"/>
<keyword evidence="2" id="KW-1185">Reference proteome</keyword>
<proteinExistence type="predicted"/>
<protein>
    <submittedName>
        <fullName evidence="1">Uncharacterized protein</fullName>
    </submittedName>
</protein>